<keyword evidence="2" id="KW-1185">Reference proteome</keyword>
<evidence type="ECO:0000313" key="1">
    <source>
        <dbReference type="EMBL" id="KAF3060217.1"/>
    </source>
</evidence>
<dbReference type="Proteomes" id="UP000801864">
    <property type="component" value="Unassembled WGS sequence"/>
</dbReference>
<dbReference type="EMBL" id="QLNT01000024">
    <property type="protein sequence ID" value="KAF3060217.1"/>
    <property type="molecule type" value="Genomic_DNA"/>
</dbReference>
<sequence length="142" mass="15937">MEFASQQMQMQMHWPRVSGTCAASTARTRSSITFFPGSCICYNAKDPWPLANRRLEPAIGCCGGALSRHPGAASRFTAPMRPPWPPVVSSLPWMVCRGVAPKDWKLHHRPLLDAAACRRRLAWPWEKRIEIQDGDSPGLCFF</sequence>
<proteinExistence type="predicted"/>
<comment type="caution">
    <text evidence="1">The sequence shown here is derived from an EMBL/GenBank/DDBJ whole genome shotgun (WGS) entry which is preliminary data.</text>
</comment>
<name>A0A9P5C8P7_9HYPO</name>
<protein>
    <submittedName>
        <fullName evidence="1">Uncharacterized protein</fullName>
    </submittedName>
</protein>
<evidence type="ECO:0000313" key="2">
    <source>
        <dbReference type="Proteomes" id="UP000801864"/>
    </source>
</evidence>
<reference evidence="1 2" key="1">
    <citation type="submission" date="2018-06" db="EMBL/GenBank/DDBJ databases">
        <title>Genome analysis of cellulolytic fungus Trichoderma lentiforme CFAM-422.</title>
        <authorList>
            <person name="Steindorff A.S."/>
            <person name="Formighieri E.F."/>
            <person name="Midorikawa G.E.O."/>
            <person name="Tamietti M.S."/>
            <person name="Ramos E.Z."/>
            <person name="Silva A.S."/>
            <person name="Bon E.P.S."/>
            <person name="Mendes T.D."/>
            <person name="Damaso M.C.T."/>
            <person name="Favaro L.C.L."/>
        </authorList>
    </citation>
    <scope>NUCLEOTIDE SEQUENCE [LARGE SCALE GENOMIC DNA]</scope>
    <source>
        <strain evidence="1 2">CFAM-422</strain>
    </source>
</reference>
<dbReference type="AlphaFoldDB" id="A0A9P5C8P7"/>
<accession>A0A9P5C8P7</accession>
<organism evidence="1 2">
    <name type="scientific">Trichoderma lentiforme</name>
    <dbReference type="NCBI Taxonomy" id="1567552"/>
    <lineage>
        <taxon>Eukaryota</taxon>
        <taxon>Fungi</taxon>
        <taxon>Dikarya</taxon>
        <taxon>Ascomycota</taxon>
        <taxon>Pezizomycotina</taxon>
        <taxon>Sordariomycetes</taxon>
        <taxon>Hypocreomycetidae</taxon>
        <taxon>Hypocreales</taxon>
        <taxon>Hypocreaceae</taxon>
        <taxon>Trichoderma</taxon>
    </lineage>
</organism>
<gene>
    <name evidence="1" type="ORF">CFAM422_011406</name>
</gene>